<dbReference type="Gene3D" id="3.40.50.300">
    <property type="entry name" value="P-loop containing nucleotide triphosphate hydrolases"/>
    <property type="match status" value="1"/>
</dbReference>
<feature type="modified residue" description="4-aspartylphosphate" evidence="6">
    <location>
        <position position="62"/>
    </location>
</feature>
<evidence type="ECO:0000256" key="3">
    <source>
        <dbReference type="ARBA" id="ARBA00023015"/>
    </source>
</evidence>
<feature type="region of interest" description="Disordered" evidence="7">
    <location>
        <begin position="400"/>
        <end position="426"/>
    </location>
</feature>
<dbReference type="PANTHER" id="PTHR32071:SF91">
    <property type="entry name" value="TUNGSTATE-RESPONSIVE TWO COMPONENT SIGMA54-DEPENDENT SIGNAL TRANSDUCTION SYSTEM RESPONSE REGULATOR FIS FAMILY"/>
    <property type="match status" value="1"/>
</dbReference>
<name>A0A0J1H688_9GAMM</name>
<dbReference type="CDD" id="cd00009">
    <property type="entry name" value="AAA"/>
    <property type="match status" value="1"/>
</dbReference>
<dbReference type="AlphaFoldDB" id="A0A0J1H688"/>
<dbReference type="PATRIC" id="fig|1195763.3.peg.1458"/>
<feature type="domain" description="Sigma-54 factor interaction" evidence="8">
    <location>
        <begin position="151"/>
        <end position="379"/>
    </location>
</feature>
<dbReference type="CDD" id="cd00156">
    <property type="entry name" value="REC"/>
    <property type="match status" value="1"/>
</dbReference>
<dbReference type="InterPro" id="IPR025943">
    <property type="entry name" value="Sigma_54_int_dom_ATP-bd_2"/>
</dbReference>
<dbReference type="RefSeq" id="WP_047878093.1">
    <property type="nucleotide sequence ID" value="NZ_LDOT01000006.1"/>
</dbReference>
<protein>
    <submittedName>
        <fullName evidence="10">Fis family transcriptional regulator</fullName>
    </submittedName>
</protein>
<keyword evidence="3" id="KW-0805">Transcription regulation</keyword>
<dbReference type="PROSITE" id="PS00676">
    <property type="entry name" value="SIGMA54_INTERACT_2"/>
    <property type="match status" value="1"/>
</dbReference>
<keyword evidence="6" id="KW-0597">Phosphoprotein</keyword>
<dbReference type="GO" id="GO:0043565">
    <property type="term" value="F:sequence-specific DNA binding"/>
    <property type="evidence" value="ECO:0007669"/>
    <property type="project" value="InterPro"/>
</dbReference>
<dbReference type="GO" id="GO:0006355">
    <property type="term" value="P:regulation of DNA-templated transcription"/>
    <property type="evidence" value="ECO:0007669"/>
    <property type="project" value="InterPro"/>
</dbReference>
<dbReference type="OrthoDB" id="9804019at2"/>
<dbReference type="PROSITE" id="PS00688">
    <property type="entry name" value="SIGMA54_INTERACT_3"/>
    <property type="match status" value="1"/>
</dbReference>
<dbReference type="InterPro" id="IPR058031">
    <property type="entry name" value="AAA_lid_NorR"/>
</dbReference>
<dbReference type="STRING" id="1195763.ABT56_06820"/>
<evidence type="ECO:0000256" key="6">
    <source>
        <dbReference type="PROSITE-ProRule" id="PRU00169"/>
    </source>
</evidence>
<dbReference type="InterPro" id="IPR002197">
    <property type="entry name" value="HTH_Fis"/>
</dbReference>
<dbReference type="SMART" id="SM00448">
    <property type="entry name" value="REC"/>
    <property type="match status" value="1"/>
</dbReference>
<evidence type="ECO:0000256" key="4">
    <source>
        <dbReference type="ARBA" id="ARBA00023125"/>
    </source>
</evidence>
<evidence type="ECO:0000259" key="8">
    <source>
        <dbReference type="PROSITE" id="PS50045"/>
    </source>
</evidence>
<dbReference type="EMBL" id="LDOT01000006">
    <property type="protein sequence ID" value="KLV07240.1"/>
    <property type="molecule type" value="Genomic_DNA"/>
</dbReference>
<sequence length="506" mass="56688">MSENTVNSWSAVSVLVVDDEPGMRAILKKALSKQFAQVDVAGSIEEAEELRKRCHFDLLIVDINLPGRSGIEWHEAFDPSTRRSDVIFMTGYADLDTAIKALRAGASDFILKPFNLDQMMQSVQRCIERRLMERQNFALQRDVERTYPIDIIGDAQSTLRLKKIIGQLAPSLAAVLVEGESGTGKELVARALHQLSQRSGPFVPLNCGAIAPDLLESELFGHVSGAFTGAKKGREGLFRVANNGTLFLDEIGEMPLSMQSSLLRALEQKAIRPVGSEREVQVDVRIVAATNRNLKKEVEEGRFRRDLYYRLNVLTIDMPALRNRLEDIPALAHHFTVQLSKELGVQPVNWTHEDIAAMQAYDWPGNIRELRNMMERCLLLGKPPADYWRELGDGVTQWEASSDADSAVKAEESEAPEAGVSQSLPLSNYSDDDRPCRCHEHDSDEVIFCYPSEWPLKEVEKAHIMQVVDYNGGNKSAAARQLGVARKTLERKFKEWADESELSPEE</sequence>
<gene>
    <name evidence="10" type="ORF">ABT56_06820</name>
</gene>
<dbReference type="PROSITE" id="PS00675">
    <property type="entry name" value="SIGMA54_INTERACT_1"/>
    <property type="match status" value="1"/>
</dbReference>
<keyword evidence="5" id="KW-0804">Transcription</keyword>
<dbReference type="InterPro" id="IPR027417">
    <property type="entry name" value="P-loop_NTPase"/>
</dbReference>
<dbReference type="InterPro" id="IPR003593">
    <property type="entry name" value="AAA+_ATPase"/>
</dbReference>
<dbReference type="SUPFAM" id="SSF52172">
    <property type="entry name" value="CheY-like"/>
    <property type="match status" value="1"/>
</dbReference>
<dbReference type="Proteomes" id="UP000036097">
    <property type="component" value="Unassembled WGS sequence"/>
</dbReference>
<dbReference type="InterPro" id="IPR011006">
    <property type="entry name" value="CheY-like_superfamily"/>
</dbReference>
<dbReference type="InterPro" id="IPR009057">
    <property type="entry name" value="Homeodomain-like_sf"/>
</dbReference>
<dbReference type="PROSITE" id="PS50110">
    <property type="entry name" value="RESPONSE_REGULATORY"/>
    <property type="match status" value="1"/>
</dbReference>
<dbReference type="Pfam" id="PF25601">
    <property type="entry name" value="AAA_lid_14"/>
    <property type="match status" value="1"/>
</dbReference>
<evidence type="ECO:0000313" key="11">
    <source>
        <dbReference type="Proteomes" id="UP000036097"/>
    </source>
</evidence>
<keyword evidence="11" id="KW-1185">Reference proteome</keyword>
<dbReference type="Gene3D" id="1.10.8.60">
    <property type="match status" value="1"/>
</dbReference>
<dbReference type="GO" id="GO:0000160">
    <property type="term" value="P:phosphorelay signal transduction system"/>
    <property type="evidence" value="ECO:0007669"/>
    <property type="project" value="InterPro"/>
</dbReference>
<dbReference type="PANTHER" id="PTHR32071">
    <property type="entry name" value="TRANSCRIPTIONAL REGULATORY PROTEIN"/>
    <property type="match status" value="1"/>
</dbReference>
<comment type="caution">
    <text evidence="10">The sequence shown here is derived from an EMBL/GenBank/DDBJ whole genome shotgun (WGS) entry which is preliminary data.</text>
</comment>
<dbReference type="GO" id="GO:0005524">
    <property type="term" value="F:ATP binding"/>
    <property type="evidence" value="ECO:0007669"/>
    <property type="project" value="UniProtKB-KW"/>
</dbReference>
<dbReference type="PROSITE" id="PS50045">
    <property type="entry name" value="SIGMA54_INTERACT_4"/>
    <property type="match status" value="1"/>
</dbReference>
<dbReference type="SUPFAM" id="SSF46689">
    <property type="entry name" value="Homeodomain-like"/>
    <property type="match status" value="1"/>
</dbReference>
<evidence type="ECO:0000256" key="2">
    <source>
        <dbReference type="ARBA" id="ARBA00022840"/>
    </source>
</evidence>
<reference evidence="10 11" key="1">
    <citation type="submission" date="2015-05" db="EMBL/GenBank/DDBJ databases">
        <title>Photobacterium galathea sp. nov.</title>
        <authorList>
            <person name="Machado H."/>
            <person name="Gram L."/>
        </authorList>
    </citation>
    <scope>NUCLEOTIDE SEQUENCE [LARGE SCALE GENOMIC DNA]</scope>
    <source>
        <strain evidence="10 11">CGMCC 1.12159</strain>
    </source>
</reference>
<dbReference type="InterPro" id="IPR002078">
    <property type="entry name" value="Sigma_54_int"/>
</dbReference>
<dbReference type="SMART" id="SM00382">
    <property type="entry name" value="AAA"/>
    <property type="match status" value="1"/>
</dbReference>
<dbReference type="Gene3D" id="1.10.10.60">
    <property type="entry name" value="Homeodomain-like"/>
    <property type="match status" value="1"/>
</dbReference>
<organism evidence="10 11">
    <name type="scientific">Photobacterium aquae</name>
    <dbReference type="NCBI Taxonomy" id="1195763"/>
    <lineage>
        <taxon>Bacteria</taxon>
        <taxon>Pseudomonadati</taxon>
        <taxon>Pseudomonadota</taxon>
        <taxon>Gammaproteobacteria</taxon>
        <taxon>Vibrionales</taxon>
        <taxon>Vibrionaceae</taxon>
        <taxon>Photobacterium</taxon>
    </lineage>
</organism>
<dbReference type="InterPro" id="IPR025662">
    <property type="entry name" value="Sigma_54_int_dom_ATP-bd_1"/>
</dbReference>
<feature type="domain" description="Response regulatory" evidence="9">
    <location>
        <begin position="13"/>
        <end position="127"/>
    </location>
</feature>
<keyword evidence="2" id="KW-0067">ATP-binding</keyword>
<evidence type="ECO:0000256" key="5">
    <source>
        <dbReference type="ARBA" id="ARBA00023163"/>
    </source>
</evidence>
<accession>A0A0J1H688</accession>
<dbReference type="FunFam" id="3.40.50.300:FF:000006">
    <property type="entry name" value="DNA-binding transcriptional regulator NtrC"/>
    <property type="match status" value="1"/>
</dbReference>
<evidence type="ECO:0000256" key="7">
    <source>
        <dbReference type="SAM" id="MobiDB-lite"/>
    </source>
</evidence>
<proteinExistence type="predicted"/>
<evidence type="ECO:0000259" key="9">
    <source>
        <dbReference type="PROSITE" id="PS50110"/>
    </source>
</evidence>
<dbReference type="InterPro" id="IPR025944">
    <property type="entry name" value="Sigma_54_int_dom_CS"/>
</dbReference>
<dbReference type="Gene3D" id="3.40.50.2300">
    <property type="match status" value="1"/>
</dbReference>
<evidence type="ECO:0000256" key="1">
    <source>
        <dbReference type="ARBA" id="ARBA00022741"/>
    </source>
</evidence>
<evidence type="ECO:0000313" key="10">
    <source>
        <dbReference type="EMBL" id="KLV07240.1"/>
    </source>
</evidence>
<keyword evidence="1" id="KW-0547">Nucleotide-binding</keyword>
<dbReference type="PRINTS" id="PR01590">
    <property type="entry name" value="HTHFIS"/>
</dbReference>
<dbReference type="InterPro" id="IPR001789">
    <property type="entry name" value="Sig_transdc_resp-reg_receiver"/>
</dbReference>
<dbReference type="Pfam" id="PF02954">
    <property type="entry name" value="HTH_8"/>
    <property type="match status" value="1"/>
</dbReference>
<keyword evidence="4" id="KW-0238">DNA-binding</keyword>
<dbReference type="Pfam" id="PF00158">
    <property type="entry name" value="Sigma54_activat"/>
    <property type="match status" value="1"/>
</dbReference>
<dbReference type="SUPFAM" id="SSF52540">
    <property type="entry name" value="P-loop containing nucleoside triphosphate hydrolases"/>
    <property type="match status" value="1"/>
</dbReference>
<dbReference type="Pfam" id="PF00072">
    <property type="entry name" value="Response_reg"/>
    <property type="match status" value="1"/>
</dbReference>